<sequence length="98" mass="10864">MPRRKPPRKPSSRPLSEVLGGGTSSASYAGQVWTVRSLRGNSSGKSYTCPGCQQQVSAAQAHVVVWPAEGLGDVTDRRHWHTPCWQARDRRPPRGSWR</sequence>
<evidence type="ECO:0000313" key="2">
    <source>
        <dbReference type="EMBL" id="MFC6713241.1"/>
    </source>
</evidence>
<organism evidence="2 3">
    <name type="scientific">Branchiibius cervicis</name>
    <dbReference type="NCBI Taxonomy" id="908252"/>
    <lineage>
        <taxon>Bacteria</taxon>
        <taxon>Bacillati</taxon>
        <taxon>Actinomycetota</taxon>
        <taxon>Actinomycetes</taxon>
        <taxon>Micrococcales</taxon>
        <taxon>Dermacoccaceae</taxon>
        <taxon>Branchiibius</taxon>
    </lineage>
</organism>
<accession>A0ABW2ARE6</accession>
<feature type="compositionally biased region" description="Basic residues" evidence="1">
    <location>
        <begin position="1"/>
        <end position="11"/>
    </location>
</feature>
<proteinExistence type="predicted"/>
<evidence type="ECO:0000256" key="1">
    <source>
        <dbReference type="SAM" id="MobiDB-lite"/>
    </source>
</evidence>
<gene>
    <name evidence="2" type="ORF">ACFQBT_05010</name>
</gene>
<comment type="caution">
    <text evidence="2">The sequence shown here is derived from an EMBL/GenBank/DDBJ whole genome shotgun (WGS) entry which is preliminary data.</text>
</comment>
<reference evidence="3" key="1">
    <citation type="journal article" date="2019" name="Int. J. Syst. Evol. Microbiol.">
        <title>The Global Catalogue of Microorganisms (GCM) 10K type strain sequencing project: providing services to taxonomists for standard genome sequencing and annotation.</title>
        <authorList>
            <consortium name="The Broad Institute Genomics Platform"/>
            <consortium name="The Broad Institute Genome Sequencing Center for Infectious Disease"/>
            <person name="Wu L."/>
            <person name="Ma J."/>
        </authorList>
    </citation>
    <scope>NUCLEOTIDE SEQUENCE [LARGE SCALE GENOMIC DNA]</scope>
    <source>
        <strain evidence="3">NBRC 106593</strain>
    </source>
</reference>
<evidence type="ECO:0000313" key="3">
    <source>
        <dbReference type="Proteomes" id="UP001596356"/>
    </source>
</evidence>
<evidence type="ECO:0008006" key="4">
    <source>
        <dbReference type="Google" id="ProtNLM"/>
    </source>
</evidence>
<protein>
    <recommendedName>
        <fullName evidence="4">ATP/GTP-binding protein</fullName>
    </recommendedName>
</protein>
<keyword evidence="3" id="KW-1185">Reference proteome</keyword>
<name>A0ABW2ARE6_9MICO</name>
<feature type="region of interest" description="Disordered" evidence="1">
    <location>
        <begin position="1"/>
        <end position="25"/>
    </location>
</feature>
<dbReference type="RefSeq" id="WP_377820854.1">
    <property type="nucleotide sequence ID" value="NZ_JBHSWJ010000002.1"/>
</dbReference>
<dbReference type="Proteomes" id="UP001596356">
    <property type="component" value="Unassembled WGS sequence"/>
</dbReference>
<dbReference type="EMBL" id="JBHSWJ010000002">
    <property type="protein sequence ID" value="MFC6713241.1"/>
    <property type="molecule type" value="Genomic_DNA"/>
</dbReference>